<reference evidence="1 2" key="1">
    <citation type="journal article" date="2023" name="Commun. Biol.">
        <title>Genome analysis of Parmales, the sister group of diatoms, reveals the evolutionary specialization of diatoms from phago-mixotrophs to photoautotrophs.</title>
        <authorList>
            <person name="Ban H."/>
            <person name="Sato S."/>
            <person name="Yoshikawa S."/>
            <person name="Yamada K."/>
            <person name="Nakamura Y."/>
            <person name="Ichinomiya M."/>
            <person name="Sato N."/>
            <person name="Blanc-Mathieu R."/>
            <person name="Endo H."/>
            <person name="Kuwata A."/>
            <person name="Ogata H."/>
        </authorList>
    </citation>
    <scope>NUCLEOTIDE SEQUENCE [LARGE SCALE GENOMIC DNA]</scope>
</reference>
<protein>
    <submittedName>
        <fullName evidence="1">Uncharacterized protein</fullName>
    </submittedName>
</protein>
<dbReference type="Proteomes" id="UP001165060">
    <property type="component" value="Unassembled WGS sequence"/>
</dbReference>
<proteinExistence type="predicted"/>
<comment type="caution">
    <text evidence="1">The sequence shown here is derived from an EMBL/GenBank/DDBJ whole genome shotgun (WGS) entry which is preliminary data.</text>
</comment>
<sequence length="1241" mass="135750">MIEREQYTLYDEGTLVFKEGVETIKKVEGEDRGDIKDVIINEGAKVIGGSAFSQCYELTAVSVPSTVVNIGSQAFFRCDKLADVQLPVGLLEIGNGAFESCRELADIQLPEGLQKIGTRAFIMCGKLPSDFIEKLPASVIEIARDAFVFTPLHYPCIAKSIELNDARLRLAYVSPSSAGKMIERESYTLYDEGKLVFKEGVETIKQHQARYTLYDEGKLVFKEGVAPPMHSPCIAKSIELNDSRLRLAYVSPSAAGTMIEREQYTLYDEGKLVFKEGVETIKKVDGNDKNKIKDVIINEGAKVIGGSAFSQCYELIAVSVPSTVVNIGCHAFFRCEKLADIQLPVGLLEIGREAFSGCGKLPSDFIEKLPASVTKIAEDAFKFTPLHDQCIAKSIELVSAKYDLDKTGTIITFKEVWLFVKVDLDETGTIVTFKEDVETIEGVARADKEKVVKIIIPEGAKVLAEKAFEGCKLLAAVTLPQTLEEIGYGAFCGCTKLPSDFIDKLPASVIYLAKDAFENTPLHVECVARHFELFRNCKNLRDIDLSHTHVVKIGTYAFQECSSLTSVVPPPTLKEVGYNAFNGCTKLESFVVPVGLECLENVDAHDCAVFFKCPRLTSLPGLLEASQNKLSMSDIEACGLSMKIDAYFLATQSNSFHTLCAVSSMQGVSAALAAATVSTEELLGAPAGVRLSYLGPYVAGRLPLHFLCGNKRANVATVKELVDALPQSMHTKDDAGKFASELAREAEAKSLSGEHGLIADVLEYLSADEVKEAETAADLTAAVDKKKSMLADSEGAIKRIRDDEVREQVTALQKQCFGRMLQEGVGAENEPFVKLRELSLKQAAVLADLIGECMTWYSTADRERYRPIELIENQPTSISQFVPPAAKTSSLEQLVPILLAQAAWKEPTFRELMGQLVTSMNSAKTVDEVCDRHGLDKGKWTVDSNGRAFVMRAAGFHIDGSDDVVKAKFGPPKGSARALVKLQEAKKEEEKGGKKGRGLKDLNRISLEFHDPLVMALMFECLKNHKTIKIVTVKNKFKLKAGKEKFEQPPDLHVNVDIGDGWLCEVQFLFKNILLIKKELHKFYDVNRAASESDVAGPLFSQLAHAKSEEVQHLETALAKKDAELAKITAEEKFRKGGGIERDLSALQRELAQSEDIAAKKFAAVLAKKDAEFAAALAAKDATLAEKDAQLARFSKLSALLESDSATAALAQKVDELDAFKEALRKFTNGGDAPPPPPPRA</sequence>
<accession>A0ABQ6MQJ2</accession>
<dbReference type="Gene3D" id="3.80.10.10">
    <property type="entry name" value="Ribonuclease Inhibitor"/>
    <property type="match status" value="3"/>
</dbReference>
<evidence type="ECO:0000313" key="1">
    <source>
        <dbReference type="EMBL" id="GMI30163.1"/>
    </source>
</evidence>
<gene>
    <name evidence="1" type="ORF">TeGR_g6107</name>
</gene>
<keyword evidence="2" id="KW-1185">Reference proteome</keyword>
<dbReference type="PANTHER" id="PTHR45661">
    <property type="entry name" value="SURFACE ANTIGEN"/>
    <property type="match status" value="1"/>
</dbReference>
<dbReference type="InterPro" id="IPR053139">
    <property type="entry name" value="Surface_bspA-like"/>
</dbReference>
<evidence type="ECO:0000313" key="2">
    <source>
        <dbReference type="Proteomes" id="UP001165060"/>
    </source>
</evidence>
<name>A0ABQ6MQJ2_9STRA</name>
<organism evidence="1 2">
    <name type="scientific">Tetraparma gracilis</name>
    <dbReference type="NCBI Taxonomy" id="2962635"/>
    <lineage>
        <taxon>Eukaryota</taxon>
        <taxon>Sar</taxon>
        <taxon>Stramenopiles</taxon>
        <taxon>Ochrophyta</taxon>
        <taxon>Bolidophyceae</taxon>
        <taxon>Parmales</taxon>
        <taxon>Triparmaceae</taxon>
        <taxon>Tetraparma</taxon>
    </lineage>
</organism>
<dbReference type="EMBL" id="BRYB01003085">
    <property type="protein sequence ID" value="GMI30163.1"/>
    <property type="molecule type" value="Genomic_DNA"/>
</dbReference>
<dbReference type="SUPFAM" id="SSF52058">
    <property type="entry name" value="L domain-like"/>
    <property type="match status" value="1"/>
</dbReference>
<dbReference type="PANTHER" id="PTHR45661:SF3">
    <property type="entry name" value="IG-LIKE DOMAIN-CONTAINING PROTEIN"/>
    <property type="match status" value="1"/>
</dbReference>
<dbReference type="InterPro" id="IPR032675">
    <property type="entry name" value="LRR_dom_sf"/>
</dbReference>
<dbReference type="Pfam" id="PF13306">
    <property type="entry name" value="LRR_5"/>
    <property type="match status" value="4"/>
</dbReference>
<dbReference type="InterPro" id="IPR026906">
    <property type="entry name" value="LRR_5"/>
</dbReference>